<dbReference type="EMBL" id="JANPWB010000007">
    <property type="protein sequence ID" value="KAJ1170515.1"/>
    <property type="molecule type" value="Genomic_DNA"/>
</dbReference>
<gene>
    <name evidence="1" type="ORF">NDU88_002390</name>
</gene>
<protein>
    <submittedName>
        <fullName evidence="1">Uncharacterized protein</fullName>
    </submittedName>
</protein>
<dbReference type="Proteomes" id="UP001066276">
    <property type="component" value="Chromosome 4_1"/>
</dbReference>
<organism evidence="1 2">
    <name type="scientific">Pleurodeles waltl</name>
    <name type="common">Iberian ribbed newt</name>
    <dbReference type="NCBI Taxonomy" id="8319"/>
    <lineage>
        <taxon>Eukaryota</taxon>
        <taxon>Metazoa</taxon>
        <taxon>Chordata</taxon>
        <taxon>Craniata</taxon>
        <taxon>Vertebrata</taxon>
        <taxon>Euteleostomi</taxon>
        <taxon>Amphibia</taxon>
        <taxon>Batrachia</taxon>
        <taxon>Caudata</taxon>
        <taxon>Salamandroidea</taxon>
        <taxon>Salamandridae</taxon>
        <taxon>Pleurodelinae</taxon>
        <taxon>Pleurodeles</taxon>
    </lineage>
</organism>
<evidence type="ECO:0000313" key="2">
    <source>
        <dbReference type="Proteomes" id="UP001066276"/>
    </source>
</evidence>
<keyword evidence="2" id="KW-1185">Reference proteome</keyword>
<comment type="caution">
    <text evidence="1">The sequence shown here is derived from an EMBL/GenBank/DDBJ whole genome shotgun (WGS) entry which is preliminary data.</text>
</comment>
<dbReference type="AlphaFoldDB" id="A0AAV7T1S9"/>
<name>A0AAV7T1S9_PLEWA</name>
<reference evidence="1" key="1">
    <citation type="journal article" date="2022" name="bioRxiv">
        <title>Sequencing and chromosome-scale assembly of the giantPleurodeles waltlgenome.</title>
        <authorList>
            <person name="Brown T."/>
            <person name="Elewa A."/>
            <person name="Iarovenko S."/>
            <person name="Subramanian E."/>
            <person name="Araus A.J."/>
            <person name="Petzold A."/>
            <person name="Susuki M."/>
            <person name="Suzuki K.-i.T."/>
            <person name="Hayashi T."/>
            <person name="Toyoda A."/>
            <person name="Oliveira C."/>
            <person name="Osipova E."/>
            <person name="Leigh N.D."/>
            <person name="Simon A."/>
            <person name="Yun M.H."/>
        </authorList>
    </citation>
    <scope>NUCLEOTIDE SEQUENCE</scope>
    <source>
        <strain evidence="1">20211129_DDA</strain>
        <tissue evidence="1">Liver</tissue>
    </source>
</reference>
<proteinExistence type="predicted"/>
<evidence type="ECO:0000313" key="1">
    <source>
        <dbReference type="EMBL" id="KAJ1170515.1"/>
    </source>
</evidence>
<accession>A0AAV7T1S9</accession>
<sequence length="104" mass="11238">MRRPQATGTHELRSVLDVRKRFWWADAVHQEWPAGQEVLSDLVSKVGSTGLRAALTRSDSPLDLLRVGPPSQAGRVGSLAAKTPPELLLLVEDDNVAACLLQGS</sequence>